<dbReference type="GO" id="GO:0005786">
    <property type="term" value="C:signal recognition particle, endoplasmic reticulum targeting"/>
    <property type="evidence" value="ECO:0007669"/>
    <property type="project" value="UniProtKB-KW"/>
</dbReference>
<evidence type="ECO:0000256" key="2">
    <source>
        <dbReference type="ARBA" id="ARBA00004496"/>
    </source>
</evidence>
<dbReference type="GO" id="GO:0008312">
    <property type="term" value="F:7S RNA binding"/>
    <property type="evidence" value="ECO:0007669"/>
    <property type="project" value="InterPro"/>
</dbReference>
<sequence>MTAEEAQVVENEEVEEIQLYNIPVLQMLKSAQQEHGLRHRDYQRYRRYCNNRCRRIRKFLKFRQGEKKRVVPRKVTEYEAKQNALFVHLCIMGIEQDWAYSMELKHDDGPRSRHHMRNKLRKASRKASELTALLESIADQCDSRTTLEVEAYCAFITASWAFEQQDWPVCFAKFKSTQTIYNSLAGTLAADEAEIYSKASQEIEPSLRYCQYNLNESSDGASMQDFIGKGNQLIDGKVSEHLAKLKIEESENLNVTEWRGRKIAVKNESVRVFLLNYRQFMDNIVDIAADELQEKYVEMLMEAGEAIDAVKGELRLDPTHRTVIEKGQTPQNDLYLYLHHIKLEITLGRYGIIAANAEKMNEMSRVYEQTVQYLSEFIKKCYEADNSELGDELDSEKNSYLAACRYYQSQQAHETGKLKEAGALILKARQLLEKSEPKRETTKTLHSTISSQVQSSSSSIQAALVLPATQSTKKDSTFDKENVLKNLGDFGAQFGTFEFPPALKPIPAKATLFDIAGDKVFAFPNLEDKVEKKQAAGDSKGITGRLGGWLGWGAK</sequence>
<evidence type="ECO:0000256" key="9">
    <source>
        <dbReference type="ARBA" id="ARBA00023242"/>
    </source>
</evidence>
<reference evidence="13" key="1">
    <citation type="journal article" date="2010" name="Science">
        <title>Plasticity of animal genome architecture unmasked by rapid evolution of a pelagic tunicate.</title>
        <authorList>
            <person name="Denoeud F."/>
            <person name="Henriet S."/>
            <person name="Mungpakdee S."/>
            <person name="Aury J.M."/>
            <person name="Da Silva C."/>
            <person name="Brinkmann H."/>
            <person name="Mikhaleva J."/>
            <person name="Olsen L.C."/>
            <person name="Jubin C."/>
            <person name="Canestro C."/>
            <person name="Bouquet J.M."/>
            <person name="Danks G."/>
            <person name="Poulain J."/>
            <person name="Campsteijn C."/>
            <person name="Adamski M."/>
            <person name="Cross I."/>
            <person name="Yadetie F."/>
            <person name="Muffato M."/>
            <person name="Louis A."/>
            <person name="Butcher S."/>
            <person name="Tsagkogeorga G."/>
            <person name="Konrad A."/>
            <person name="Singh S."/>
            <person name="Jensen M.F."/>
            <person name="Cong E.H."/>
            <person name="Eikeseth-Otteraa H."/>
            <person name="Noel B."/>
            <person name="Anthouard V."/>
            <person name="Porcel B.M."/>
            <person name="Kachouri-Lafond R."/>
            <person name="Nishino A."/>
            <person name="Ugolini M."/>
            <person name="Chourrout P."/>
            <person name="Nishida H."/>
            <person name="Aasland R."/>
            <person name="Huzurbazar S."/>
            <person name="Westhof E."/>
            <person name="Delsuc F."/>
            <person name="Lehrach H."/>
            <person name="Reinhardt R."/>
            <person name="Weissenbach J."/>
            <person name="Roy S.W."/>
            <person name="Artiguenave F."/>
            <person name="Postlethwait J.H."/>
            <person name="Manak J.R."/>
            <person name="Thompson E.M."/>
            <person name="Jaillon O."/>
            <person name="Du Pasquier L."/>
            <person name="Boudinot P."/>
            <person name="Liberles D.A."/>
            <person name="Volff J.N."/>
            <person name="Philippe H."/>
            <person name="Lenhard B."/>
            <person name="Roest Crollius H."/>
            <person name="Wincker P."/>
            <person name="Chourrout D."/>
        </authorList>
    </citation>
    <scope>NUCLEOTIDE SEQUENCE [LARGE SCALE GENOMIC DNA]</scope>
</reference>
<evidence type="ECO:0000256" key="11">
    <source>
        <dbReference type="ARBA" id="ARBA00029498"/>
    </source>
</evidence>
<keyword evidence="8 12" id="KW-0733">Signal recognition particle</keyword>
<evidence type="ECO:0000256" key="3">
    <source>
        <dbReference type="ARBA" id="ARBA00004604"/>
    </source>
</evidence>
<dbReference type="Gene3D" id="1.10.3450.40">
    <property type="entry name" value="Signal recognition particle, SRP68 subunit, RNA-binding domain"/>
    <property type="match status" value="1"/>
</dbReference>
<dbReference type="InterPro" id="IPR038253">
    <property type="entry name" value="SRP68_N_sf"/>
</dbReference>
<dbReference type="GO" id="GO:0005047">
    <property type="term" value="F:signal recognition particle binding"/>
    <property type="evidence" value="ECO:0007669"/>
    <property type="project" value="InterPro"/>
</dbReference>
<comment type="subcellular location">
    <subcellularLocation>
        <location evidence="2 12">Cytoplasm</location>
    </subcellularLocation>
    <subcellularLocation>
        <location evidence="1">Endoplasmic reticulum</location>
    </subcellularLocation>
    <subcellularLocation>
        <location evidence="3">Nucleus</location>
        <location evidence="3">Nucleolus</location>
    </subcellularLocation>
</comment>
<dbReference type="AlphaFoldDB" id="E4XB74"/>
<dbReference type="InParanoid" id="E4XB74"/>
<dbReference type="GO" id="GO:0006614">
    <property type="term" value="P:SRP-dependent cotranslational protein targeting to membrane"/>
    <property type="evidence" value="ECO:0007669"/>
    <property type="project" value="InterPro"/>
</dbReference>
<evidence type="ECO:0000256" key="5">
    <source>
        <dbReference type="ARBA" id="ARBA00022490"/>
    </source>
</evidence>
<protein>
    <recommendedName>
        <fullName evidence="11 12">Signal recognition particle subunit SRP68</fullName>
        <shortName evidence="12">SRP68</shortName>
    </recommendedName>
</protein>
<organism evidence="13">
    <name type="scientific">Oikopleura dioica</name>
    <name type="common">Tunicate</name>
    <dbReference type="NCBI Taxonomy" id="34765"/>
    <lineage>
        <taxon>Eukaryota</taxon>
        <taxon>Metazoa</taxon>
        <taxon>Chordata</taxon>
        <taxon>Tunicata</taxon>
        <taxon>Appendicularia</taxon>
        <taxon>Copelata</taxon>
        <taxon>Oikopleuridae</taxon>
        <taxon>Oikopleura</taxon>
    </lineage>
</organism>
<evidence type="ECO:0000256" key="6">
    <source>
        <dbReference type="ARBA" id="ARBA00022824"/>
    </source>
</evidence>
<dbReference type="GO" id="GO:0005730">
    <property type="term" value="C:nucleolus"/>
    <property type="evidence" value="ECO:0007669"/>
    <property type="project" value="UniProtKB-SubCell"/>
</dbReference>
<keyword evidence="5 12" id="KW-0963">Cytoplasm</keyword>
<evidence type="ECO:0000256" key="4">
    <source>
        <dbReference type="ARBA" id="ARBA00009352"/>
    </source>
</evidence>
<dbReference type="Proteomes" id="UP000001307">
    <property type="component" value="Unassembled WGS sequence"/>
</dbReference>
<dbReference type="GO" id="GO:0005783">
    <property type="term" value="C:endoplasmic reticulum"/>
    <property type="evidence" value="ECO:0007669"/>
    <property type="project" value="UniProtKB-SubCell"/>
</dbReference>
<comment type="similarity">
    <text evidence="4 12">Belongs to the SRP68 family.</text>
</comment>
<dbReference type="OrthoDB" id="10255118at2759"/>
<proteinExistence type="inferred from homology"/>
<dbReference type="GO" id="GO:0030942">
    <property type="term" value="F:endoplasmic reticulum signal peptide binding"/>
    <property type="evidence" value="ECO:0007669"/>
    <property type="project" value="InterPro"/>
</dbReference>
<dbReference type="PIRSF" id="PIRSF038995">
    <property type="entry name" value="SRP68"/>
    <property type="match status" value="1"/>
</dbReference>
<dbReference type="PANTHER" id="PTHR12860">
    <property type="entry name" value="SIGNAL RECOGNITION PARTICLE 68 KDA PROTEIN"/>
    <property type="match status" value="1"/>
</dbReference>
<keyword evidence="14" id="KW-1185">Reference proteome</keyword>
<keyword evidence="6" id="KW-0256">Endoplasmic reticulum</keyword>
<evidence type="ECO:0000256" key="12">
    <source>
        <dbReference type="PIRNR" id="PIRNR038995"/>
    </source>
</evidence>
<evidence type="ECO:0000256" key="8">
    <source>
        <dbReference type="ARBA" id="ARBA00023135"/>
    </source>
</evidence>
<keyword evidence="7 12" id="KW-0694">RNA-binding</keyword>
<gene>
    <name evidence="13" type="ORF">GSOID_T00005593001</name>
</gene>
<evidence type="ECO:0000313" key="13">
    <source>
        <dbReference type="EMBL" id="CBY08757.1"/>
    </source>
</evidence>
<dbReference type="GO" id="GO:0005829">
    <property type="term" value="C:cytosol"/>
    <property type="evidence" value="ECO:0007669"/>
    <property type="project" value="UniProtKB-ARBA"/>
</dbReference>
<dbReference type="PANTHER" id="PTHR12860:SF0">
    <property type="entry name" value="SIGNAL RECOGNITION PARTICLE SUBUNIT SRP68"/>
    <property type="match status" value="1"/>
</dbReference>
<keyword evidence="10 12" id="KW-0687">Ribonucleoprotein</keyword>
<keyword evidence="9" id="KW-0539">Nucleus</keyword>
<dbReference type="FunFam" id="1.10.3450.40:FF:000001">
    <property type="entry name" value="Signal recognition particle subunit SRP68"/>
    <property type="match status" value="1"/>
</dbReference>
<name>E4XB74_OIKDI</name>
<accession>E4XB74</accession>
<dbReference type="InterPro" id="IPR026258">
    <property type="entry name" value="SRP68"/>
</dbReference>
<dbReference type="Pfam" id="PF16969">
    <property type="entry name" value="SRP68"/>
    <property type="match status" value="2"/>
</dbReference>
<dbReference type="FunCoup" id="E4XB74">
    <property type="interactions" value="946"/>
</dbReference>
<evidence type="ECO:0000256" key="1">
    <source>
        <dbReference type="ARBA" id="ARBA00004240"/>
    </source>
</evidence>
<evidence type="ECO:0000256" key="10">
    <source>
        <dbReference type="ARBA" id="ARBA00023274"/>
    </source>
</evidence>
<comment type="function">
    <text evidence="12">Component of the signal recognition particle (SRP) complex, a ribonucleoprotein complex that mediates the cotranslational targeting of secretory and membrane proteins to the endoplasmic reticulum (ER). The SRP complex interacts with the signal sequence in nascent secretory and membrane proteins and directs them to the membrane of the ER.</text>
</comment>
<evidence type="ECO:0000256" key="7">
    <source>
        <dbReference type="ARBA" id="ARBA00022884"/>
    </source>
</evidence>
<dbReference type="EMBL" id="FN653033">
    <property type="protein sequence ID" value="CBY08757.1"/>
    <property type="molecule type" value="Genomic_DNA"/>
</dbReference>
<evidence type="ECO:0000313" key="14">
    <source>
        <dbReference type="Proteomes" id="UP000001307"/>
    </source>
</evidence>